<evidence type="ECO:0000313" key="3">
    <source>
        <dbReference type="Proteomes" id="UP000078200"/>
    </source>
</evidence>
<feature type="transmembrane region" description="Helical" evidence="1">
    <location>
        <begin position="85"/>
        <end position="108"/>
    </location>
</feature>
<accession>A0A1A9UDS6</accession>
<evidence type="ECO:0000256" key="1">
    <source>
        <dbReference type="SAM" id="Phobius"/>
    </source>
</evidence>
<keyword evidence="1" id="KW-1133">Transmembrane helix</keyword>
<dbReference type="VEuPathDB" id="VectorBase:GAUT001139"/>
<proteinExistence type="predicted"/>
<keyword evidence="1" id="KW-0812">Transmembrane</keyword>
<organism evidence="2 3">
    <name type="scientific">Glossina austeni</name>
    <name type="common">Savannah tsetse fly</name>
    <dbReference type="NCBI Taxonomy" id="7395"/>
    <lineage>
        <taxon>Eukaryota</taxon>
        <taxon>Metazoa</taxon>
        <taxon>Ecdysozoa</taxon>
        <taxon>Arthropoda</taxon>
        <taxon>Hexapoda</taxon>
        <taxon>Insecta</taxon>
        <taxon>Pterygota</taxon>
        <taxon>Neoptera</taxon>
        <taxon>Endopterygota</taxon>
        <taxon>Diptera</taxon>
        <taxon>Brachycera</taxon>
        <taxon>Muscomorpha</taxon>
        <taxon>Hippoboscoidea</taxon>
        <taxon>Glossinidae</taxon>
        <taxon>Glossina</taxon>
    </lineage>
</organism>
<keyword evidence="3" id="KW-1185">Reference proteome</keyword>
<evidence type="ECO:0000313" key="2">
    <source>
        <dbReference type="EnsemblMetazoa" id="GAUT001139-PA"/>
    </source>
</evidence>
<keyword evidence="1" id="KW-0472">Membrane</keyword>
<dbReference type="AlphaFoldDB" id="A0A1A9UDS6"/>
<sequence>MGLFLAFYDDLTCTLLNIAISLTAMAAWIYSTKVVASLVDLTVSELIKHITFTSGAQLLAVIAAAVLCLLMAVLQDGINMSMAWLILELYVCPALFGSFITPAMYFSLSRVASANYLRKYNNNNNIYNF</sequence>
<dbReference type="STRING" id="7395.A0A1A9UDS6"/>
<dbReference type="Proteomes" id="UP000078200">
    <property type="component" value="Unassembled WGS sequence"/>
</dbReference>
<protein>
    <submittedName>
        <fullName evidence="2">Uncharacterized protein</fullName>
    </submittedName>
</protein>
<name>A0A1A9UDS6_GLOAU</name>
<feature type="transmembrane region" description="Helical" evidence="1">
    <location>
        <begin position="12"/>
        <end position="30"/>
    </location>
</feature>
<reference evidence="2" key="1">
    <citation type="submission" date="2020-05" db="UniProtKB">
        <authorList>
            <consortium name="EnsemblMetazoa"/>
        </authorList>
    </citation>
    <scope>IDENTIFICATION</scope>
    <source>
        <strain evidence="2">TTRI</strain>
    </source>
</reference>
<dbReference type="EnsemblMetazoa" id="GAUT001139-RA">
    <property type="protein sequence ID" value="GAUT001139-PA"/>
    <property type="gene ID" value="GAUT001139"/>
</dbReference>
<feature type="transmembrane region" description="Helical" evidence="1">
    <location>
        <begin position="50"/>
        <end position="73"/>
    </location>
</feature>